<dbReference type="Pfam" id="PF10198">
    <property type="entry name" value="Ada3"/>
    <property type="match status" value="1"/>
</dbReference>
<keyword evidence="3" id="KW-0805">Transcription regulation</keyword>
<sequence length="474" mass="53470">MMSTKAKQSPKKGVGKLKEYGKGNNSKIKGSDSSDSSGKECVLSFPLLKTVDNDRMLPRYSAILNRTEEDGVGMEDLDALQLELEALLSAVVVRTRVLQEEIRVLSNAEEKRSGDTKKGKFNNISHIQKAPLSPGKRAKQQERPLKKLKEASSSKSRGGSETNQGPLPIKFTKVKSIPSSASSRPSQNHAFPDYDHNDQSRHDAPKIVLPKNDTPNKFWLSVEPYCTDISMDDIKLLDELIYEHDNDTEYQKVPVLGRHYSLRWAQEDLEEHPDGNTSKAKLRPAIAPVDGSNILKRPDRGNDVGNTGPLTQRLLSCLMEENIMVPTQDSFDGKRCRGGENTKPVRNFTVSGASSLERRVRKELEGQGILDNSEQKEPADDEILTELKRCQGELKVISNHNIHQLKRLRKLACDEMSRQELKRKLQLADSEVLEIYRKITASKQKKKPPTKEETDLAWKSLKDRELLLRQIDNM</sequence>
<evidence type="ECO:0000256" key="6">
    <source>
        <dbReference type="SAM" id="MobiDB-lite"/>
    </source>
</evidence>
<dbReference type="PANTHER" id="PTHR13556">
    <property type="entry name" value="TRANSCRIPTIONAL ADAPTER 3-RELATED"/>
    <property type="match status" value="1"/>
</dbReference>
<evidence type="ECO:0000256" key="4">
    <source>
        <dbReference type="ARBA" id="ARBA00023163"/>
    </source>
</evidence>
<keyword evidence="5" id="KW-0539">Nucleus</keyword>
<comment type="similarity">
    <text evidence="2">Belongs to the NGG1 family.</text>
</comment>
<feature type="region of interest" description="Disordered" evidence="6">
    <location>
        <begin position="108"/>
        <end position="209"/>
    </location>
</feature>
<dbReference type="PANTHER" id="PTHR13556:SF2">
    <property type="entry name" value="TRANSCRIPTIONAL ADAPTER 3"/>
    <property type="match status" value="1"/>
</dbReference>
<comment type="subcellular location">
    <subcellularLocation>
        <location evidence="1">Nucleus</location>
    </subcellularLocation>
</comment>
<dbReference type="Proteomes" id="UP000235965">
    <property type="component" value="Unassembled WGS sequence"/>
</dbReference>
<feature type="compositionally biased region" description="Basic and acidic residues" evidence="6">
    <location>
        <begin position="108"/>
        <end position="118"/>
    </location>
</feature>
<feature type="compositionally biased region" description="Basic and acidic residues" evidence="6">
    <location>
        <begin position="139"/>
        <end position="152"/>
    </location>
</feature>
<evidence type="ECO:0000256" key="5">
    <source>
        <dbReference type="ARBA" id="ARBA00023242"/>
    </source>
</evidence>
<organism evidence="7 8">
    <name type="scientific">Cryptotermes secundus</name>
    <dbReference type="NCBI Taxonomy" id="105785"/>
    <lineage>
        <taxon>Eukaryota</taxon>
        <taxon>Metazoa</taxon>
        <taxon>Ecdysozoa</taxon>
        <taxon>Arthropoda</taxon>
        <taxon>Hexapoda</taxon>
        <taxon>Insecta</taxon>
        <taxon>Pterygota</taxon>
        <taxon>Neoptera</taxon>
        <taxon>Polyneoptera</taxon>
        <taxon>Dictyoptera</taxon>
        <taxon>Blattodea</taxon>
        <taxon>Blattoidea</taxon>
        <taxon>Termitoidae</taxon>
        <taxon>Kalotermitidae</taxon>
        <taxon>Cryptotermitinae</taxon>
        <taxon>Cryptotermes</taxon>
    </lineage>
</organism>
<dbReference type="GO" id="GO:0006357">
    <property type="term" value="P:regulation of transcription by RNA polymerase II"/>
    <property type="evidence" value="ECO:0007669"/>
    <property type="project" value="TreeGrafter"/>
</dbReference>
<evidence type="ECO:0000256" key="1">
    <source>
        <dbReference type="ARBA" id="ARBA00004123"/>
    </source>
</evidence>
<name>A0A2J7QMV0_9NEOP</name>
<evidence type="ECO:0000313" key="8">
    <source>
        <dbReference type="Proteomes" id="UP000235965"/>
    </source>
</evidence>
<dbReference type="FunCoup" id="A0A2J7QMV0">
    <property type="interactions" value="1651"/>
</dbReference>
<protein>
    <submittedName>
        <fullName evidence="7">Transcriptional adapter 3-A</fullName>
    </submittedName>
</protein>
<dbReference type="OrthoDB" id="1232at2759"/>
<keyword evidence="8" id="KW-1185">Reference proteome</keyword>
<reference evidence="7 8" key="1">
    <citation type="submission" date="2017-12" db="EMBL/GenBank/DDBJ databases">
        <title>Hemimetabolous genomes reveal molecular basis of termite eusociality.</title>
        <authorList>
            <person name="Harrison M.C."/>
            <person name="Jongepier E."/>
            <person name="Robertson H.M."/>
            <person name="Arning N."/>
            <person name="Bitard-Feildel T."/>
            <person name="Chao H."/>
            <person name="Childers C.P."/>
            <person name="Dinh H."/>
            <person name="Doddapaneni H."/>
            <person name="Dugan S."/>
            <person name="Gowin J."/>
            <person name="Greiner C."/>
            <person name="Han Y."/>
            <person name="Hu H."/>
            <person name="Hughes D.S.T."/>
            <person name="Huylmans A.-K."/>
            <person name="Kemena C."/>
            <person name="Kremer L.P.M."/>
            <person name="Lee S.L."/>
            <person name="Lopez-Ezquerra A."/>
            <person name="Mallet L."/>
            <person name="Monroy-Kuhn J.M."/>
            <person name="Moser A."/>
            <person name="Murali S.C."/>
            <person name="Muzny D.M."/>
            <person name="Otani S."/>
            <person name="Piulachs M.-D."/>
            <person name="Poelchau M."/>
            <person name="Qu J."/>
            <person name="Schaub F."/>
            <person name="Wada-Katsumata A."/>
            <person name="Worley K.C."/>
            <person name="Xie Q."/>
            <person name="Ylla G."/>
            <person name="Poulsen M."/>
            <person name="Gibbs R.A."/>
            <person name="Schal C."/>
            <person name="Richards S."/>
            <person name="Belles X."/>
            <person name="Korb J."/>
            <person name="Bornberg-Bauer E."/>
        </authorList>
    </citation>
    <scope>NUCLEOTIDE SEQUENCE [LARGE SCALE GENOMIC DNA]</scope>
    <source>
        <tissue evidence="7">Whole body</tissue>
    </source>
</reference>
<keyword evidence="4" id="KW-0804">Transcription</keyword>
<feature type="compositionally biased region" description="Low complexity" evidence="6">
    <location>
        <begin position="22"/>
        <end position="36"/>
    </location>
</feature>
<dbReference type="GO" id="GO:0003713">
    <property type="term" value="F:transcription coactivator activity"/>
    <property type="evidence" value="ECO:0007669"/>
    <property type="project" value="TreeGrafter"/>
</dbReference>
<gene>
    <name evidence="7" type="primary">tada3-a</name>
    <name evidence="7" type="ORF">B7P43_G07290</name>
</gene>
<dbReference type="AlphaFoldDB" id="A0A2J7QMV0"/>
<dbReference type="EMBL" id="NEVH01013202">
    <property type="protein sequence ID" value="PNF29911.1"/>
    <property type="molecule type" value="Genomic_DNA"/>
</dbReference>
<dbReference type="STRING" id="105785.A0A2J7QMV0"/>
<comment type="caution">
    <text evidence="7">The sequence shown here is derived from an EMBL/GenBank/DDBJ whole genome shotgun (WGS) entry which is preliminary data.</text>
</comment>
<feature type="region of interest" description="Disordered" evidence="6">
    <location>
        <begin position="1"/>
        <end position="39"/>
    </location>
</feature>
<dbReference type="GO" id="GO:0005634">
    <property type="term" value="C:nucleus"/>
    <property type="evidence" value="ECO:0007669"/>
    <property type="project" value="UniProtKB-SubCell"/>
</dbReference>
<evidence type="ECO:0000256" key="3">
    <source>
        <dbReference type="ARBA" id="ARBA00023015"/>
    </source>
</evidence>
<dbReference type="GO" id="GO:0000124">
    <property type="term" value="C:SAGA complex"/>
    <property type="evidence" value="ECO:0007669"/>
    <property type="project" value="TreeGrafter"/>
</dbReference>
<accession>A0A2J7QMV0</accession>
<proteinExistence type="inferred from homology"/>
<feature type="compositionally biased region" description="Low complexity" evidence="6">
    <location>
        <begin position="176"/>
        <end position="186"/>
    </location>
</feature>
<dbReference type="InterPro" id="IPR019340">
    <property type="entry name" value="Histone_AcTrfase_su3"/>
</dbReference>
<evidence type="ECO:0000256" key="2">
    <source>
        <dbReference type="ARBA" id="ARBA00005330"/>
    </source>
</evidence>
<feature type="compositionally biased region" description="Basic and acidic residues" evidence="6">
    <location>
        <begin position="192"/>
        <end position="205"/>
    </location>
</feature>
<dbReference type="InParanoid" id="A0A2J7QMV0"/>
<evidence type="ECO:0000313" key="7">
    <source>
        <dbReference type="EMBL" id="PNF29911.1"/>
    </source>
</evidence>